<dbReference type="InterPro" id="IPR016169">
    <property type="entry name" value="FAD-bd_PCMH_sub2"/>
</dbReference>
<keyword evidence="3" id="KW-0560">Oxidoreductase</keyword>
<dbReference type="InterPro" id="IPR036318">
    <property type="entry name" value="FAD-bd_PCMH-like_sf"/>
</dbReference>
<organism evidence="5 6">
    <name type="scientific">Sulfobacillus thermosulfidooxidans (strain DSM 9293 / VKM B-1269 / AT-1)</name>
    <dbReference type="NCBI Taxonomy" id="929705"/>
    <lineage>
        <taxon>Bacteria</taxon>
        <taxon>Bacillati</taxon>
        <taxon>Bacillota</taxon>
        <taxon>Clostridia</taxon>
        <taxon>Eubacteriales</taxon>
        <taxon>Clostridiales Family XVII. Incertae Sedis</taxon>
        <taxon>Sulfobacillus</taxon>
    </lineage>
</organism>
<dbReference type="OrthoDB" id="9767256at2"/>
<name>A0A1W1WL06_SULTA</name>
<accession>A0A1W1WL06</accession>
<evidence type="ECO:0000256" key="1">
    <source>
        <dbReference type="ARBA" id="ARBA00022630"/>
    </source>
</evidence>
<evidence type="ECO:0000259" key="4">
    <source>
        <dbReference type="PROSITE" id="PS51387"/>
    </source>
</evidence>
<protein>
    <submittedName>
        <fullName evidence="5">Glycolate oxidase FAD binding subunit</fullName>
    </submittedName>
</protein>
<dbReference type="PANTHER" id="PTHR11748:SF103">
    <property type="entry name" value="GLYCOLATE OXIDASE SUBUNIT GLCE"/>
    <property type="match status" value="1"/>
</dbReference>
<dbReference type="GO" id="GO:0016491">
    <property type="term" value="F:oxidoreductase activity"/>
    <property type="evidence" value="ECO:0007669"/>
    <property type="project" value="UniProtKB-KW"/>
</dbReference>
<feature type="domain" description="FAD-binding PCMH-type" evidence="4">
    <location>
        <begin position="34"/>
        <end position="219"/>
    </location>
</feature>
<dbReference type="InterPro" id="IPR016164">
    <property type="entry name" value="FAD-linked_Oxase-like_C"/>
</dbReference>
<dbReference type="STRING" id="28034.BFX07_06045"/>
<dbReference type="RefSeq" id="WP_084661699.1">
    <property type="nucleotide sequence ID" value="NZ_FWWY01000001.1"/>
</dbReference>
<dbReference type="GO" id="GO:0071949">
    <property type="term" value="F:FAD binding"/>
    <property type="evidence" value="ECO:0007669"/>
    <property type="project" value="InterPro"/>
</dbReference>
<proteinExistence type="predicted"/>
<keyword evidence="6" id="KW-1185">Reference proteome</keyword>
<keyword evidence="1" id="KW-0285">Flavoprotein</keyword>
<keyword evidence="2" id="KW-0274">FAD</keyword>
<evidence type="ECO:0000313" key="5">
    <source>
        <dbReference type="EMBL" id="SMC06967.1"/>
    </source>
</evidence>
<evidence type="ECO:0000256" key="2">
    <source>
        <dbReference type="ARBA" id="ARBA00022827"/>
    </source>
</evidence>
<dbReference type="PROSITE" id="PS51387">
    <property type="entry name" value="FAD_PCMH"/>
    <property type="match status" value="1"/>
</dbReference>
<dbReference type="Proteomes" id="UP000192660">
    <property type="component" value="Unassembled WGS sequence"/>
</dbReference>
<sequence length="445" mass="49469">MDRFTRNDLRIIANRLERVLSSSRVRIEQFVNDGNEEEQVWSFIRVLPSSESEIMQIVQMARTQGWRMTPSGGGAMGSYGNIPRQRPVIVLDTHNLQNIIHYAPEDMLITVEAGMTLHKLQHILAQEGQMLALDPVCDEETTTIGAIVATAKSGPYRAHYGTLRDMVTGLRVVLGDGTAVKMGSHVVKNVAGYDLSKLFIGSLGTLGIITQCTLKVKPIPRYRELCALPGTLNEIISWQRAIMDSSLIPACFELMGEIPLLPGNTATSSPWTLIIGSDENEASARFQRDTLYQLAGQSLQVIGPLEVDDFWREYRRILGAASIVLRLQTQPAHIASLASNIQHQLKADHDITSHISVTLPEGIGRLFLKTEHVDEAKRALTRLRQWVQSQQGTLVIEKAPLAVRHGIEVFYSPRLQDGALELMQLVKDQYDPQHLFNPGIFVGGI</sequence>
<gene>
    <name evidence="5" type="ORF">SAMN00768000_3128</name>
</gene>
<evidence type="ECO:0000313" key="6">
    <source>
        <dbReference type="Proteomes" id="UP000192660"/>
    </source>
</evidence>
<dbReference type="PANTHER" id="PTHR11748">
    <property type="entry name" value="D-LACTATE DEHYDROGENASE"/>
    <property type="match status" value="1"/>
</dbReference>
<dbReference type="Pfam" id="PF01565">
    <property type="entry name" value="FAD_binding_4"/>
    <property type="match status" value="1"/>
</dbReference>
<evidence type="ECO:0000256" key="3">
    <source>
        <dbReference type="ARBA" id="ARBA00023002"/>
    </source>
</evidence>
<dbReference type="Gene3D" id="3.30.465.10">
    <property type="match status" value="1"/>
</dbReference>
<dbReference type="InterPro" id="IPR016166">
    <property type="entry name" value="FAD-bd_PCMH"/>
</dbReference>
<dbReference type="EMBL" id="FWWY01000001">
    <property type="protein sequence ID" value="SMC06967.1"/>
    <property type="molecule type" value="Genomic_DNA"/>
</dbReference>
<reference evidence="6" key="1">
    <citation type="submission" date="2017-04" db="EMBL/GenBank/DDBJ databases">
        <authorList>
            <person name="Varghese N."/>
            <person name="Submissions S."/>
        </authorList>
    </citation>
    <scope>NUCLEOTIDE SEQUENCE [LARGE SCALE GENOMIC DNA]</scope>
    <source>
        <strain evidence="6">DSM 9293</strain>
    </source>
</reference>
<dbReference type="SUPFAM" id="SSF55103">
    <property type="entry name" value="FAD-linked oxidases, C-terminal domain"/>
    <property type="match status" value="1"/>
</dbReference>
<dbReference type="InterPro" id="IPR006094">
    <property type="entry name" value="Oxid_FAD_bind_N"/>
</dbReference>
<dbReference type="AlphaFoldDB" id="A0A1W1WL06"/>
<dbReference type="SUPFAM" id="SSF56176">
    <property type="entry name" value="FAD-binding/transporter-associated domain-like"/>
    <property type="match status" value="1"/>
</dbReference>